<comment type="caution">
    <text evidence="2">The sequence shown here is derived from an EMBL/GenBank/DDBJ whole genome shotgun (WGS) entry which is preliminary data.</text>
</comment>
<dbReference type="SUPFAM" id="SSF53474">
    <property type="entry name" value="alpha/beta-Hydrolases"/>
    <property type="match status" value="1"/>
</dbReference>
<reference evidence="2 3" key="1">
    <citation type="submission" date="2015-01" db="EMBL/GenBank/DDBJ databases">
        <title>Draft genome of the acidophilic iron oxidizer Acidithrix ferrooxidans strain Py-F3.</title>
        <authorList>
            <person name="Poehlein A."/>
            <person name="Eisen S."/>
            <person name="Schloemann M."/>
            <person name="Johnson B.D."/>
            <person name="Daniel R."/>
            <person name="Muehling M."/>
        </authorList>
    </citation>
    <scope>NUCLEOTIDE SEQUENCE [LARGE SCALE GENOMIC DNA]</scope>
    <source>
        <strain evidence="2 3">Py-F3</strain>
    </source>
</reference>
<name>A0A0D8HPN4_9ACTN</name>
<accession>A0A0D8HPN4</accession>
<sequence length="338" mass="35005">MIFLILVGGGIYGITKFASNTSTHTKVTVLPTIGPASVFIPPGSARGRTAYTYASYQVAVAETGTKLCVPNGTSPAGAALTTCGLRTLQLGVYYPALSSGSNIVPYRGSDPLPLVVFAPGYDQYYSAYAPLIEALVTSGFVVVGVNFPLNDPSSPGGPDEADILNEPGDMTAVINWALQSNQTQTSPLYQLINPNKIVVAGQSDGGNVALATAYNTCCRDSRIKAAIIYSGAELPTFPGTYFPSGLSIPLLVVQGTADTINLPSASDQIFAGAPSPKYYLHLIGADHLAPYTTPGQFLSITASVSASFINGYVNGLSGEINKMAITGNVPGVATFQSG</sequence>
<dbReference type="Pfam" id="PF12740">
    <property type="entry name" value="PETase"/>
    <property type="match status" value="1"/>
</dbReference>
<dbReference type="Proteomes" id="UP000032360">
    <property type="component" value="Unassembled WGS sequence"/>
</dbReference>
<keyword evidence="2" id="KW-0378">Hydrolase</keyword>
<dbReference type="InterPro" id="IPR041127">
    <property type="entry name" value="PET_hydrolase/cutinase-like"/>
</dbReference>
<gene>
    <name evidence="2" type="ORF">AXFE_01230</name>
</gene>
<dbReference type="GO" id="GO:0016787">
    <property type="term" value="F:hydrolase activity"/>
    <property type="evidence" value="ECO:0007669"/>
    <property type="project" value="UniProtKB-KW"/>
</dbReference>
<protein>
    <submittedName>
        <fullName evidence="2">Alpha/beta hydrolase family protein</fullName>
    </submittedName>
</protein>
<evidence type="ECO:0000313" key="3">
    <source>
        <dbReference type="Proteomes" id="UP000032360"/>
    </source>
</evidence>
<dbReference type="EMBL" id="JXYS01000001">
    <property type="protein sequence ID" value="KJF19086.1"/>
    <property type="molecule type" value="Genomic_DNA"/>
</dbReference>
<dbReference type="STRING" id="1280514.AXFE_01230"/>
<dbReference type="AlphaFoldDB" id="A0A0D8HPN4"/>
<dbReference type="InterPro" id="IPR029058">
    <property type="entry name" value="AB_hydrolase_fold"/>
</dbReference>
<dbReference type="ESTHER" id="9actn-a0a0d8hpn4">
    <property type="family name" value="Chlorophyllase"/>
</dbReference>
<proteinExistence type="predicted"/>
<dbReference type="Gene3D" id="3.40.50.1820">
    <property type="entry name" value="alpha/beta hydrolase"/>
    <property type="match status" value="1"/>
</dbReference>
<feature type="domain" description="PET hydrolase/cutinase-like" evidence="1">
    <location>
        <begin position="105"/>
        <end position="293"/>
    </location>
</feature>
<evidence type="ECO:0000259" key="1">
    <source>
        <dbReference type="Pfam" id="PF12740"/>
    </source>
</evidence>
<dbReference type="PANTHER" id="PTHR33428">
    <property type="entry name" value="CHLOROPHYLLASE-2, CHLOROPLASTIC"/>
    <property type="match status" value="1"/>
</dbReference>
<evidence type="ECO:0000313" key="2">
    <source>
        <dbReference type="EMBL" id="KJF19086.1"/>
    </source>
</evidence>
<dbReference type="PANTHER" id="PTHR33428:SF14">
    <property type="entry name" value="CARBOXYLESTERASE TYPE B DOMAIN-CONTAINING PROTEIN"/>
    <property type="match status" value="1"/>
</dbReference>
<keyword evidence="3" id="KW-1185">Reference proteome</keyword>
<organism evidence="2 3">
    <name type="scientific">Acidithrix ferrooxidans</name>
    <dbReference type="NCBI Taxonomy" id="1280514"/>
    <lineage>
        <taxon>Bacteria</taxon>
        <taxon>Bacillati</taxon>
        <taxon>Actinomycetota</taxon>
        <taxon>Acidimicrobiia</taxon>
        <taxon>Acidimicrobiales</taxon>
        <taxon>Acidimicrobiaceae</taxon>
        <taxon>Acidithrix</taxon>
    </lineage>
</organism>